<reference evidence="3 4" key="1">
    <citation type="journal article" date="2011" name="BMC Genomics">
        <title>Complete genome sequence of Brachyspira intermedia reveals unique genomic features in Brachyspira species and phage-mediated horizontal gene transfer.</title>
        <authorList>
            <person name="Hafstrom T."/>
            <person name="Jansson D.S."/>
            <person name="Segerman B."/>
        </authorList>
    </citation>
    <scope>NUCLEOTIDE SEQUENCE [LARGE SCALE GENOMIC DNA]</scope>
    <source>
        <strain evidence="4">ATCC 51140 / PWS/A</strain>
    </source>
</reference>
<dbReference type="GO" id="GO:0006427">
    <property type="term" value="P:histidyl-tRNA aminoacylation"/>
    <property type="evidence" value="ECO:0007669"/>
    <property type="project" value="TreeGrafter"/>
</dbReference>
<feature type="binding site" evidence="1">
    <location>
        <begin position="61"/>
        <end position="63"/>
    </location>
    <ligand>
        <name>L-histidine</name>
        <dbReference type="ChEBI" id="CHEBI:57595"/>
    </ligand>
</feature>
<keyword evidence="3" id="KW-0328">Glycosyltransferase</keyword>
<feature type="binding site" evidence="1">
    <location>
        <position position="102"/>
    </location>
    <ligand>
        <name>L-histidine</name>
        <dbReference type="ChEBI" id="CHEBI:57595"/>
    </ligand>
</feature>
<feature type="binding site" evidence="1">
    <location>
        <begin position="251"/>
        <end position="252"/>
    </location>
    <ligand>
        <name>L-histidine</name>
        <dbReference type="ChEBI" id="CHEBI:57595"/>
    </ligand>
</feature>
<sequence length="373" mass="43727">MNENDIVSKLTKIYEQYGYKKIKLSKFEDYNLYNNYKDFLQTEHILTFMNLNGNLQSLRPDVTLSIVKKVLKDNNKYTNKIYYIEDIYKIDSVSNEYEEIQQVGVEIIGTLSTYSNLEIISMAVDSLKSINDEYILEISSIDFMFALIDELNLDEDKKLEILNFIYSKNKHDLEKTLIANNIDDKYKNNIISLIDLCGNYREILKKIESIIINDKMQKAYDELKSLSAVFENYDNFDKILLDFSIESKLGYYNGIIFKGYIKGNNDAVLSGGRYDKLLAKFNAHTQNEKNKKNAIGFAVYMDKLYTNDTIKNEYDFDILILYKSGDEKILLSKVQSLIKENKKVRTDIYSDDYNTDYNYREKYIFENDALINS</sequence>
<keyword evidence="3" id="KW-0808">Transferase</keyword>
<dbReference type="SUPFAM" id="SSF55681">
    <property type="entry name" value="Class II aaRS and biotin synthetases"/>
    <property type="match status" value="1"/>
</dbReference>
<dbReference type="KEGG" id="bip:Bint_2343"/>
<dbReference type="OrthoDB" id="9800814at2"/>
<dbReference type="RefSeq" id="WP_014488761.1">
    <property type="nucleotide sequence ID" value="NC_017243.1"/>
</dbReference>
<dbReference type="Pfam" id="PF13393">
    <property type="entry name" value="tRNA-synt_His"/>
    <property type="match status" value="1"/>
</dbReference>
<keyword evidence="4" id="KW-1185">Reference proteome</keyword>
<protein>
    <submittedName>
        <fullName evidence="3">ATP phosphoribosyltransferase regulatory subunit</fullName>
    </submittedName>
</protein>
<organism evidence="3 4">
    <name type="scientific">Brachyspira intermedia (strain ATCC 51140 / PWS/A)</name>
    <name type="common">Serpulina intermedia</name>
    <dbReference type="NCBI Taxonomy" id="1045858"/>
    <lineage>
        <taxon>Bacteria</taxon>
        <taxon>Pseudomonadati</taxon>
        <taxon>Spirochaetota</taxon>
        <taxon>Spirochaetia</taxon>
        <taxon>Brachyspirales</taxon>
        <taxon>Brachyspiraceae</taxon>
        <taxon>Brachyspira</taxon>
    </lineage>
</organism>
<dbReference type="InterPro" id="IPR041715">
    <property type="entry name" value="HisRS-like_core"/>
</dbReference>
<evidence type="ECO:0000313" key="4">
    <source>
        <dbReference type="Proteomes" id="UP000008522"/>
    </source>
</evidence>
<dbReference type="PATRIC" id="fig|1045858.4.peg.2346"/>
<dbReference type="GO" id="GO:0016757">
    <property type="term" value="F:glycosyltransferase activity"/>
    <property type="evidence" value="ECO:0007669"/>
    <property type="project" value="UniProtKB-KW"/>
</dbReference>
<dbReference type="GO" id="GO:0004821">
    <property type="term" value="F:histidine-tRNA ligase activity"/>
    <property type="evidence" value="ECO:0007669"/>
    <property type="project" value="TreeGrafter"/>
</dbReference>
<dbReference type="Gene3D" id="3.30.930.10">
    <property type="entry name" value="Bira Bifunctional Protein, Domain 2"/>
    <property type="match status" value="1"/>
</dbReference>
<dbReference type="PIRSF" id="PIRSF001549">
    <property type="entry name" value="His-tRNA_synth"/>
    <property type="match status" value="1"/>
</dbReference>
<evidence type="ECO:0000313" key="3">
    <source>
        <dbReference type="EMBL" id="AEM22949.1"/>
    </source>
</evidence>
<dbReference type="HOGENOM" id="CLU_025113_0_0_12"/>
<evidence type="ECO:0000259" key="2">
    <source>
        <dbReference type="Pfam" id="PF13393"/>
    </source>
</evidence>
<gene>
    <name evidence="3" type="primary">hisZ</name>
    <name evidence="3" type="ordered locus">Bint_2343</name>
</gene>
<dbReference type="AlphaFoldDB" id="G0EMH8"/>
<dbReference type="GO" id="GO:0005737">
    <property type="term" value="C:cytoplasm"/>
    <property type="evidence" value="ECO:0007669"/>
    <property type="project" value="InterPro"/>
</dbReference>
<dbReference type="PANTHER" id="PTHR43707:SF1">
    <property type="entry name" value="HISTIDINE--TRNA LIGASE, MITOCHONDRIAL-RELATED"/>
    <property type="match status" value="1"/>
</dbReference>
<accession>G0EMH8</accession>
<feature type="binding site" evidence="1">
    <location>
        <position position="106"/>
    </location>
    <ligand>
        <name>L-histidine</name>
        <dbReference type="ChEBI" id="CHEBI:57595"/>
    </ligand>
</feature>
<proteinExistence type="predicted"/>
<dbReference type="InterPro" id="IPR004516">
    <property type="entry name" value="HisRS/HisZ"/>
</dbReference>
<dbReference type="GeneID" id="44970842"/>
<dbReference type="eggNOG" id="COG3705">
    <property type="taxonomic scope" value="Bacteria"/>
</dbReference>
<name>G0EMH8_BRAIP</name>
<dbReference type="PANTHER" id="PTHR43707">
    <property type="entry name" value="HISTIDYL-TRNA SYNTHETASE"/>
    <property type="match status" value="1"/>
</dbReference>
<feature type="domain" description="Class II Histidinyl-tRNA synthetase (HisRS)-like catalytic core" evidence="2">
    <location>
        <begin position="4"/>
        <end position="304"/>
    </location>
</feature>
<evidence type="ECO:0000256" key="1">
    <source>
        <dbReference type="PIRSR" id="PIRSR001549-1"/>
    </source>
</evidence>
<dbReference type="Proteomes" id="UP000008522">
    <property type="component" value="Chromosome"/>
</dbReference>
<dbReference type="EMBL" id="CP002874">
    <property type="protein sequence ID" value="AEM22949.1"/>
    <property type="molecule type" value="Genomic_DNA"/>
</dbReference>
<dbReference type="InterPro" id="IPR045864">
    <property type="entry name" value="aa-tRNA-synth_II/BPL/LPL"/>
</dbReference>